<dbReference type="InterPro" id="IPR002033">
    <property type="entry name" value="TatC"/>
</dbReference>
<feature type="transmembrane region" description="Helical" evidence="7">
    <location>
        <begin position="98"/>
        <end position="117"/>
    </location>
</feature>
<keyword evidence="9" id="KW-1185">Reference proteome</keyword>
<dbReference type="GO" id="GO:0065002">
    <property type="term" value="P:intracellular protein transmembrane transport"/>
    <property type="evidence" value="ECO:0007669"/>
    <property type="project" value="TreeGrafter"/>
</dbReference>
<keyword evidence="3 7" id="KW-0653">Protein transport</keyword>
<dbReference type="GO" id="GO:0033281">
    <property type="term" value="C:TAT protein transport complex"/>
    <property type="evidence" value="ECO:0007669"/>
    <property type="project" value="UniProtKB-UniRule"/>
</dbReference>
<keyword evidence="4 7" id="KW-1133">Transmembrane helix</keyword>
<comment type="caution">
    <text evidence="8">The sequence shown here is derived from an EMBL/GenBank/DDBJ whole genome shotgun (WGS) entry which is preliminary data.</text>
</comment>
<evidence type="ECO:0000256" key="6">
    <source>
        <dbReference type="ARBA" id="ARBA00023136"/>
    </source>
</evidence>
<keyword evidence="6 7" id="KW-0472">Membrane</keyword>
<evidence type="ECO:0000256" key="2">
    <source>
        <dbReference type="ARBA" id="ARBA00022692"/>
    </source>
</evidence>
<comment type="function">
    <text evidence="7">Part of the twin-arginine translocation (Tat) system that transports large folded proteins containing a characteristic twin-arginine motif in their signal peptide across membranes. Together with TatB, TatC is part of a receptor directly interacting with Tat signal peptides.</text>
</comment>
<keyword evidence="7" id="KW-0813">Transport</keyword>
<dbReference type="HAMAP" id="MF_00902">
    <property type="entry name" value="TatC"/>
    <property type="match status" value="1"/>
</dbReference>
<keyword evidence="2 7" id="KW-0812">Transmembrane</keyword>
<dbReference type="AlphaFoldDB" id="A0A7W3P9G3"/>
<evidence type="ECO:0000313" key="9">
    <source>
        <dbReference type="Proteomes" id="UP000580910"/>
    </source>
</evidence>
<reference evidence="8 9" key="1">
    <citation type="submission" date="2020-07" db="EMBL/GenBank/DDBJ databases">
        <title>Sequencing the genomes of 1000 actinobacteria strains.</title>
        <authorList>
            <person name="Klenk H.-P."/>
        </authorList>
    </citation>
    <scope>NUCLEOTIDE SEQUENCE [LARGE SCALE GENOMIC DNA]</scope>
    <source>
        <strain evidence="8 9">DSM 21349</strain>
    </source>
</reference>
<dbReference type="GO" id="GO:0043953">
    <property type="term" value="P:protein transport by the Tat complex"/>
    <property type="evidence" value="ECO:0007669"/>
    <property type="project" value="UniProtKB-UniRule"/>
</dbReference>
<comment type="similarity">
    <text evidence="7">Belongs to the TatC family.</text>
</comment>
<dbReference type="RefSeq" id="WP_343055530.1">
    <property type="nucleotide sequence ID" value="NZ_JACGXA010000001.1"/>
</dbReference>
<comment type="subunit">
    <text evidence="7">The Tat system comprises two distinct complexes: a TatABC complex, containing multiple copies of TatA, TatB and TatC subunits, and a separate TatA complex, containing only TatA subunits. Substrates initially bind to the TatABC complex, which probably triggers association of the separate TatA complex to form the active translocon.</text>
</comment>
<keyword evidence="7" id="KW-1003">Cell membrane</keyword>
<feature type="transmembrane region" description="Helical" evidence="7">
    <location>
        <begin position="184"/>
        <end position="207"/>
    </location>
</feature>
<sequence>MAFSVGGVVRLLRGAPQHPVGPDGRMALSDHLRELRARLIRSALFLFVVFFVALFFYGQPHGGLLELVLGPYNQAREALDQKTQTTAYVAGATGPLMLQLKLCGVAAIVVSSPYWLYQIWGFIVPGLHPKERKWSRVFAAVAGPLFFVGVATGYYVLPKGLEVLIGFTPAQLQNLVEFGEYFSFLTRMLLVFGISFEIPLFVIMLNLAGVVSGKAIGRYRPWIILGTFVFAAVATPSTDPFSMLMLAVPMLVLFLIAEVVARTVDRAKVRKRAATGTDQWADDEISPL</sequence>
<proteinExistence type="inferred from homology"/>
<organism evidence="8 9">
    <name type="scientific">Nocardioides ginsengisegetis</name>
    <dbReference type="NCBI Taxonomy" id="661491"/>
    <lineage>
        <taxon>Bacteria</taxon>
        <taxon>Bacillati</taxon>
        <taxon>Actinomycetota</taxon>
        <taxon>Actinomycetes</taxon>
        <taxon>Propionibacteriales</taxon>
        <taxon>Nocardioidaceae</taxon>
        <taxon>Nocardioides</taxon>
    </lineage>
</organism>
<feature type="transmembrane region" description="Helical" evidence="7">
    <location>
        <begin position="219"/>
        <end position="235"/>
    </location>
</feature>
<evidence type="ECO:0000256" key="7">
    <source>
        <dbReference type="HAMAP-Rule" id="MF_00902"/>
    </source>
</evidence>
<evidence type="ECO:0000256" key="3">
    <source>
        <dbReference type="ARBA" id="ARBA00022927"/>
    </source>
</evidence>
<dbReference type="PANTHER" id="PTHR30371">
    <property type="entry name" value="SEC-INDEPENDENT PROTEIN TRANSLOCASE PROTEIN TATC"/>
    <property type="match status" value="1"/>
</dbReference>
<dbReference type="PANTHER" id="PTHR30371:SF0">
    <property type="entry name" value="SEC-INDEPENDENT PROTEIN TRANSLOCASE PROTEIN TATC, CHLOROPLASTIC-RELATED"/>
    <property type="match status" value="1"/>
</dbReference>
<gene>
    <name evidence="7" type="primary">tatC</name>
    <name evidence="8" type="ORF">FB382_001688</name>
</gene>
<evidence type="ECO:0000256" key="1">
    <source>
        <dbReference type="ARBA" id="ARBA00004141"/>
    </source>
</evidence>
<feature type="transmembrane region" description="Helical" evidence="7">
    <location>
        <begin position="137"/>
        <end position="157"/>
    </location>
</feature>
<dbReference type="Proteomes" id="UP000580910">
    <property type="component" value="Unassembled WGS sequence"/>
</dbReference>
<feature type="transmembrane region" description="Helical" evidence="7">
    <location>
        <begin position="39"/>
        <end position="58"/>
    </location>
</feature>
<name>A0A7W3P9G3_9ACTN</name>
<keyword evidence="5 7" id="KW-0811">Translocation</keyword>
<protein>
    <recommendedName>
        <fullName evidence="7">Sec-independent protein translocase protein TatC</fullName>
    </recommendedName>
</protein>
<accession>A0A7W3P9G3</accession>
<dbReference type="Pfam" id="PF00902">
    <property type="entry name" value="TatC"/>
    <property type="match status" value="1"/>
</dbReference>
<dbReference type="EMBL" id="JACGXA010000001">
    <property type="protein sequence ID" value="MBA8803397.1"/>
    <property type="molecule type" value="Genomic_DNA"/>
</dbReference>
<dbReference type="NCBIfam" id="TIGR00945">
    <property type="entry name" value="tatC"/>
    <property type="match status" value="1"/>
</dbReference>
<dbReference type="PRINTS" id="PR01840">
    <property type="entry name" value="TATCFAMILY"/>
</dbReference>
<comment type="subcellular location">
    <subcellularLocation>
        <location evidence="7">Cell membrane</location>
        <topology evidence="7">Multi-pass membrane protein</topology>
    </subcellularLocation>
    <subcellularLocation>
        <location evidence="1">Membrane</location>
        <topology evidence="1">Multi-pass membrane protein</topology>
    </subcellularLocation>
</comment>
<evidence type="ECO:0000256" key="5">
    <source>
        <dbReference type="ARBA" id="ARBA00023010"/>
    </source>
</evidence>
<feature type="transmembrane region" description="Helical" evidence="7">
    <location>
        <begin position="241"/>
        <end position="261"/>
    </location>
</feature>
<evidence type="ECO:0000313" key="8">
    <source>
        <dbReference type="EMBL" id="MBA8803397.1"/>
    </source>
</evidence>
<evidence type="ECO:0000256" key="4">
    <source>
        <dbReference type="ARBA" id="ARBA00022989"/>
    </source>
</evidence>
<dbReference type="GO" id="GO:0009977">
    <property type="term" value="F:proton motive force dependent protein transmembrane transporter activity"/>
    <property type="evidence" value="ECO:0007669"/>
    <property type="project" value="TreeGrafter"/>
</dbReference>